<proteinExistence type="predicted"/>
<evidence type="ECO:0000256" key="1">
    <source>
        <dbReference type="SAM" id="Phobius"/>
    </source>
</evidence>
<dbReference type="EMBL" id="KB020834">
    <property type="protein sequence ID" value="ELA29725.1"/>
    <property type="molecule type" value="Genomic_DNA"/>
</dbReference>
<gene>
    <name evidence="2" type="ORF">CGGC5_9887</name>
</gene>
<dbReference type="AlphaFoldDB" id="L2FU83"/>
<reference evidence="2" key="1">
    <citation type="submission" date="2012-08" db="EMBL/GenBank/DDBJ databases">
        <title>Genome analysis of Colletotrichum orbiculare and Colletotrichum fructicola.</title>
        <authorList>
            <person name="Gan P.H.P."/>
            <person name="Ikeda K."/>
            <person name="Irieda H."/>
            <person name="Narusaka M."/>
            <person name="O'Connell R.J."/>
            <person name="Narusaka Y."/>
            <person name="Takano Y."/>
            <person name="Kubo Y."/>
            <person name="Shirasu K."/>
        </authorList>
    </citation>
    <scope>NUCLEOTIDE SEQUENCE</scope>
    <source>
        <strain evidence="2">Nara gc5</strain>
    </source>
</reference>
<evidence type="ECO:0000313" key="2">
    <source>
        <dbReference type="EMBL" id="ELA29725.1"/>
    </source>
</evidence>
<keyword evidence="1" id="KW-1133">Transmembrane helix</keyword>
<sequence>MSGNQEISAEAAAKLLEQGLKNFSLFNREVKVEGEFLEKLEQEGHLSSDTMQKLKDKAKQDGSAFVVEVPDEAFRKTIRDIGVVCMILNHIGGIWYIMRQ</sequence>
<organism evidence="2">
    <name type="scientific">Colletotrichum fructicola (strain Nara gc5)</name>
    <name type="common">Anthracnose fungus</name>
    <name type="synonym">Colletotrichum gloeosporioides (strain Nara gc5)</name>
    <dbReference type="NCBI Taxonomy" id="1213859"/>
    <lineage>
        <taxon>Eukaryota</taxon>
        <taxon>Fungi</taxon>
        <taxon>Dikarya</taxon>
        <taxon>Ascomycota</taxon>
        <taxon>Pezizomycotina</taxon>
        <taxon>Sordariomycetes</taxon>
        <taxon>Hypocreomycetidae</taxon>
        <taxon>Glomerellales</taxon>
        <taxon>Glomerellaceae</taxon>
        <taxon>Colletotrichum</taxon>
        <taxon>Colletotrichum gloeosporioides species complex</taxon>
    </lineage>
</organism>
<keyword evidence="1" id="KW-0472">Membrane</keyword>
<feature type="transmembrane region" description="Helical" evidence="1">
    <location>
        <begin position="81"/>
        <end position="98"/>
    </location>
</feature>
<accession>L2FU83</accession>
<dbReference type="HOGENOM" id="CLU_2305892_0_0_1"/>
<protein>
    <submittedName>
        <fullName evidence="2">Uncharacterized protein</fullName>
    </submittedName>
</protein>
<name>L2FU83_COLFN</name>
<keyword evidence="1" id="KW-0812">Transmembrane</keyword>